<name>A0A4R8SDB9_9MYCO</name>
<gene>
    <name evidence="3" type="ORF">CCUG60883_00957</name>
    <name evidence="2" type="ORF">CCUG60885_03807</name>
</gene>
<dbReference type="EMBL" id="PECM01000004">
    <property type="protein sequence ID" value="TEA07893.1"/>
    <property type="molecule type" value="Genomic_DNA"/>
</dbReference>
<proteinExistence type="predicted"/>
<feature type="chain" id="PRO_5020312518" description="PASTA domain-containing protein" evidence="1">
    <location>
        <begin position="30"/>
        <end position="102"/>
    </location>
</feature>
<reference evidence="4 5" key="1">
    <citation type="journal article" date="2019" name="Sci. Rep.">
        <title>Extended insight into the Mycobacterium chelonae-abscessus complex through whole genome sequencing of Mycobacterium salmoniphilum outbreak and Mycobacterium salmoniphilum-like strains.</title>
        <authorList>
            <person name="Behra P.R.K."/>
            <person name="Das S."/>
            <person name="Pettersson B.M.F."/>
            <person name="Shirreff L."/>
            <person name="DuCote T."/>
            <person name="Jacobsson K.G."/>
            <person name="Ennis D.G."/>
            <person name="Kirsebom L.A."/>
        </authorList>
    </citation>
    <scope>NUCLEOTIDE SEQUENCE [LARGE SCALE GENOMIC DNA]</scope>
    <source>
        <strain evidence="3 4">CCUG 60883</strain>
        <strain evidence="2 5">CCUG 60885</strain>
    </source>
</reference>
<evidence type="ECO:0000313" key="4">
    <source>
        <dbReference type="Proteomes" id="UP000294844"/>
    </source>
</evidence>
<keyword evidence="4" id="KW-1185">Reference proteome</keyword>
<evidence type="ECO:0000313" key="2">
    <source>
        <dbReference type="EMBL" id="TDZ93302.1"/>
    </source>
</evidence>
<evidence type="ECO:0000313" key="3">
    <source>
        <dbReference type="EMBL" id="TEA07893.1"/>
    </source>
</evidence>
<accession>A0A4R8SDB9</accession>
<feature type="signal peptide" evidence="1">
    <location>
        <begin position="1"/>
        <end position="29"/>
    </location>
</feature>
<comment type="caution">
    <text evidence="2">The sequence shown here is derived from an EMBL/GenBank/DDBJ whole genome shotgun (WGS) entry which is preliminary data.</text>
</comment>
<protein>
    <recommendedName>
        <fullName evidence="6">PASTA domain-containing protein</fullName>
    </recommendedName>
</protein>
<evidence type="ECO:0000313" key="5">
    <source>
        <dbReference type="Proteomes" id="UP000295685"/>
    </source>
</evidence>
<organism evidence="2 5">
    <name type="scientific">Mycobacteroides salmoniphilum</name>
    <dbReference type="NCBI Taxonomy" id="404941"/>
    <lineage>
        <taxon>Bacteria</taxon>
        <taxon>Bacillati</taxon>
        <taxon>Actinomycetota</taxon>
        <taxon>Actinomycetes</taxon>
        <taxon>Mycobacteriales</taxon>
        <taxon>Mycobacteriaceae</taxon>
        <taxon>Mycobacteroides</taxon>
    </lineage>
</organism>
<keyword evidence="1" id="KW-0732">Signal</keyword>
<evidence type="ECO:0000256" key="1">
    <source>
        <dbReference type="SAM" id="SignalP"/>
    </source>
</evidence>
<dbReference type="EMBL" id="PECK01000007">
    <property type="protein sequence ID" value="TDZ93302.1"/>
    <property type="molecule type" value="Genomic_DNA"/>
</dbReference>
<sequence precursor="true">MRRLPKGMIPVLVAAATGLSLVTAIHALARPSNDADAVINSLQASGYRVTVTRIGSGHPDNCVVQSVNQQSPVSNVASARDMRNRPTSVPVSTKVAHVTLAC</sequence>
<dbReference type="Proteomes" id="UP000295685">
    <property type="component" value="Unassembled WGS sequence"/>
</dbReference>
<dbReference type="AlphaFoldDB" id="A0A4R8SDB9"/>
<dbReference type="Proteomes" id="UP000294844">
    <property type="component" value="Unassembled WGS sequence"/>
</dbReference>
<evidence type="ECO:0008006" key="6">
    <source>
        <dbReference type="Google" id="ProtNLM"/>
    </source>
</evidence>